<reference evidence="1" key="1">
    <citation type="journal article" date="2022" name="IScience">
        <title>Evolution of zygomycete secretomes and the origins of terrestrial fungal ecologies.</title>
        <authorList>
            <person name="Chang Y."/>
            <person name="Wang Y."/>
            <person name="Mondo S."/>
            <person name="Ahrendt S."/>
            <person name="Andreopoulos W."/>
            <person name="Barry K."/>
            <person name="Beard J."/>
            <person name="Benny G.L."/>
            <person name="Blankenship S."/>
            <person name="Bonito G."/>
            <person name="Cuomo C."/>
            <person name="Desiro A."/>
            <person name="Gervers K.A."/>
            <person name="Hundley H."/>
            <person name="Kuo A."/>
            <person name="LaButti K."/>
            <person name="Lang B.F."/>
            <person name="Lipzen A."/>
            <person name="O'Donnell K."/>
            <person name="Pangilinan J."/>
            <person name="Reynolds N."/>
            <person name="Sandor L."/>
            <person name="Smith M.E."/>
            <person name="Tsang A."/>
            <person name="Grigoriev I.V."/>
            <person name="Stajich J.E."/>
            <person name="Spatafora J.W."/>
        </authorList>
    </citation>
    <scope>NUCLEOTIDE SEQUENCE</scope>
    <source>
        <strain evidence="1">RSA 2281</strain>
    </source>
</reference>
<accession>A0AAD5JX46</accession>
<reference evidence="1" key="2">
    <citation type="submission" date="2023-02" db="EMBL/GenBank/DDBJ databases">
        <authorList>
            <consortium name="DOE Joint Genome Institute"/>
            <person name="Mondo S.J."/>
            <person name="Chang Y."/>
            <person name="Wang Y."/>
            <person name="Ahrendt S."/>
            <person name="Andreopoulos W."/>
            <person name="Barry K."/>
            <person name="Beard J."/>
            <person name="Benny G.L."/>
            <person name="Blankenship S."/>
            <person name="Bonito G."/>
            <person name="Cuomo C."/>
            <person name="Desiro A."/>
            <person name="Gervers K.A."/>
            <person name="Hundley H."/>
            <person name="Kuo A."/>
            <person name="LaButti K."/>
            <person name="Lang B.F."/>
            <person name="Lipzen A."/>
            <person name="O'Donnell K."/>
            <person name="Pangilinan J."/>
            <person name="Reynolds N."/>
            <person name="Sandor L."/>
            <person name="Smith M.W."/>
            <person name="Tsang A."/>
            <person name="Grigoriev I.V."/>
            <person name="Stajich J.E."/>
            <person name="Spatafora J.W."/>
        </authorList>
    </citation>
    <scope>NUCLEOTIDE SEQUENCE</scope>
    <source>
        <strain evidence="1">RSA 2281</strain>
    </source>
</reference>
<evidence type="ECO:0000313" key="1">
    <source>
        <dbReference type="EMBL" id="KAI9258169.1"/>
    </source>
</evidence>
<name>A0AAD5JX46_9FUNG</name>
<gene>
    <name evidence="1" type="ORF">BDA99DRAFT_573419</name>
</gene>
<proteinExistence type="predicted"/>
<comment type="caution">
    <text evidence="1">The sequence shown here is derived from an EMBL/GenBank/DDBJ whole genome shotgun (WGS) entry which is preliminary data.</text>
</comment>
<evidence type="ECO:0000313" key="2">
    <source>
        <dbReference type="Proteomes" id="UP001209540"/>
    </source>
</evidence>
<organism evidence="1 2">
    <name type="scientific">Phascolomyces articulosus</name>
    <dbReference type="NCBI Taxonomy" id="60185"/>
    <lineage>
        <taxon>Eukaryota</taxon>
        <taxon>Fungi</taxon>
        <taxon>Fungi incertae sedis</taxon>
        <taxon>Mucoromycota</taxon>
        <taxon>Mucoromycotina</taxon>
        <taxon>Mucoromycetes</taxon>
        <taxon>Mucorales</taxon>
        <taxon>Lichtheimiaceae</taxon>
        <taxon>Phascolomyces</taxon>
    </lineage>
</organism>
<dbReference type="AlphaFoldDB" id="A0AAD5JX46"/>
<dbReference type="EMBL" id="JAIXMP010000019">
    <property type="protein sequence ID" value="KAI9258169.1"/>
    <property type="molecule type" value="Genomic_DNA"/>
</dbReference>
<sequence length="214" mass="25441">MTKNKSILILPRPTTVSSGETVVLINKGPWRPVLVLGENQVPKNIKKTTLNHATGGTGDSNNINYFYVLGYHTMIIDYVCLDRLRVFDTMKCKEFLEKQESLKKRHYQRAAIRQALYFKNEFQQQFKEMIEYEWSCRNNRLSSERQEMYKVYKQQKAKKFKQRQEFEQFLDQIQIVDTWLVIRLKPFFAPLDKGEEPVAIILFIEQYVSHYLAI</sequence>
<protein>
    <submittedName>
        <fullName evidence="1">Uncharacterized protein</fullName>
    </submittedName>
</protein>
<keyword evidence="2" id="KW-1185">Reference proteome</keyword>
<dbReference type="Proteomes" id="UP001209540">
    <property type="component" value="Unassembled WGS sequence"/>
</dbReference>